<organism evidence="1 2">
    <name type="scientific">Stylosanthes scabra</name>
    <dbReference type="NCBI Taxonomy" id="79078"/>
    <lineage>
        <taxon>Eukaryota</taxon>
        <taxon>Viridiplantae</taxon>
        <taxon>Streptophyta</taxon>
        <taxon>Embryophyta</taxon>
        <taxon>Tracheophyta</taxon>
        <taxon>Spermatophyta</taxon>
        <taxon>Magnoliopsida</taxon>
        <taxon>eudicotyledons</taxon>
        <taxon>Gunneridae</taxon>
        <taxon>Pentapetalae</taxon>
        <taxon>rosids</taxon>
        <taxon>fabids</taxon>
        <taxon>Fabales</taxon>
        <taxon>Fabaceae</taxon>
        <taxon>Papilionoideae</taxon>
        <taxon>50 kb inversion clade</taxon>
        <taxon>dalbergioids sensu lato</taxon>
        <taxon>Dalbergieae</taxon>
        <taxon>Pterocarpus clade</taxon>
        <taxon>Stylosanthes</taxon>
    </lineage>
</organism>
<sequence length="109" mass="12292">MDDSPWNIVKLPQSQLGRSVDSRISEHFELAKFAIPDLQQVHGDAVMSSPFAETRRFSKDSTIDHVVGIVLAGVRVDDDRVERRCDKLKKQRRHPLLSFNQGCSSLGMS</sequence>
<evidence type="ECO:0000313" key="2">
    <source>
        <dbReference type="Proteomes" id="UP001341840"/>
    </source>
</evidence>
<evidence type="ECO:0000313" key="1">
    <source>
        <dbReference type="EMBL" id="MED6210082.1"/>
    </source>
</evidence>
<proteinExistence type="predicted"/>
<protein>
    <submittedName>
        <fullName evidence="1">Uncharacterized protein</fullName>
    </submittedName>
</protein>
<comment type="caution">
    <text evidence="1">The sequence shown here is derived from an EMBL/GenBank/DDBJ whole genome shotgun (WGS) entry which is preliminary data.</text>
</comment>
<reference evidence="1 2" key="1">
    <citation type="journal article" date="2023" name="Plants (Basel)">
        <title>Bridging the Gap: Combining Genomics and Transcriptomics Approaches to Understand Stylosanthes scabra, an Orphan Legume from the Brazilian Caatinga.</title>
        <authorList>
            <person name="Ferreira-Neto J.R.C."/>
            <person name="da Silva M.D."/>
            <person name="Binneck E."/>
            <person name="de Melo N.F."/>
            <person name="da Silva R.H."/>
            <person name="de Melo A.L.T.M."/>
            <person name="Pandolfi V."/>
            <person name="Bustamante F.O."/>
            <person name="Brasileiro-Vidal A.C."/>
            <person name="Benko-Iseppon A.M."/>
        </authorList>
    </citation>
    <scope>NUCLEOTIDE SEQUENCE [LARGE SCALE GENOMIC DNA]</scope>
    <source>
        <tissue evidence="1">Leaves</tissue>
    </source>
</reference>
<gene>
    <name evidence="1" type="ORF">PIB30_060722</name>
</gene>
<accession>A0ABU6YK24</accession>
<dbReference type="Proteomes" id="UP001341840">
    <property type="component" value="Unassembled WGS sequence"/>
</dbReference>
<name>A0ABU6YK24_9FABA</name>
<keyword evidence="2" id="KW-1185">Reference proteome</keyword>
<dbReference type="EMBL" id="JASCZI010242196">
    <property type="protein sequence ID" value="MED6210082.1"/>
    <property type="molecule type" value="Genomic_DNA"/>
</dbReference>